<dbReference type="AlphaFoldDB" id="A0A8S4S9P8"/>
<sequence length="77" mass="8372">MRELAMRRAPGLDNFEGEVGGVEATRVPPARTSARFDVKLTVGENLNLLLFSPNALVTVARVHVQMTSEIGALVFAY</sequence>
<accession>A0A8S4S9P8</accession>
<keyword evidence="2" id="KW-1185">Reference proteome</keyword>
<evidence type="ECO:0000313" key="1">
    <source>
        <dbReference type="EMBL" id="CAH2249986.1"/>
    </source>
</evidence>
<gene>
    <name evidence="1" type="primary">jg12850</name>
    <name evidence="1" type="ORF">PAEG_LOCUS21998</name>
</gene>
<reference evidence="1" key="1">
    <citation type="submission" date="2022-03" db="EMBL/GenBank/DDBJ databases">
        <authorList>
            <person name="Lindestad O."/>
        </authorList>
    </citation>
    <scope>NUCLEOTIDE SEQUENCE</scope>
</reference>
<dbReference type="EMBL" id="CAKXAJ010026001">
    <property type="protein sequence ID" value="CAH2249986.1"/>
    <property type="molecule type" value="Genomic_DNA"/>
</dbReference>
<organism evidence="1 2">
    <name type="scientific">Pararge aegeria aegeria</name>
    <dbReference type="NCBI Taxonomy" id="348720"/>
    <lineage>
        <taxon>Eukaryota</taxon>
        <taxon>Metazoa</taxon>
        <taxon>Ecdysozoa</taxon>
        <taxon>Arthropoda</taxon>
        <taxon>Hexapoda</taxon>
        <taxon>Insecta</taxon>
        <taxon>Pterygota</taxon>
        <taxon>Neoptera</taxon>
        <taxon>Endopterygota</taxon>
        <taxon>Lepidoptera</taxon>
        <taxon>Glossata</taxon>
        <taxon>Ditrysia</taxon>
        <taxon>Papilionoidea</taxon>
        <taxon>Nymphalidae</taxon>
        <taxon>Satyrinae</taxon>
        <taxon>Satyrini</taxon>
        <taxon>Parargina</taxon>
        <taxon>Pararge</taxon>
    </lineage>
</organism>
<dbReference type="Proteomes" id="UP000838756">
    <property type="component" value="Unassembled WGS sequence"/>
</dbReference>
<comment type="caution">
    <text evidence="1">The sequence shown here is derived from an EMBL/GenBank/DDBJ whole genome shotgun (WGS) entry which is preliminary data.</text>
</comment>
<proteinExistence type="predicted"/>
<name>A0A8S4S9P8_9NEOP</name>
<protein>
    <submittedName>
        <fullName evidence="1">Jg12850 protein</fullName>
    </submittedName>
</protein>
<evidence type="ECO:0000313" key="2">
    <source>
        <dbReference type="Proteomes" id="UP000838756"/>
    </source>
</evidence>